<reference evidence="2 3" key="1">
    <citation type="submission" date="2018-10" db="EMBL/GenBank/DDBJ databases">
        <title>Genome assembly for a Yunnan-Guizhou Plateau 3E fish, Anabarilius grahami (Regan), and its evolutionary and genetic applications.</title>
        <authorList>
            <person name="Jiang W."/>
        </authorList>
    </citation>
    <scope>NUCLEOTIDE SEQUENCE [LARGE SCALE GENOMIC DNA]</scope>
    <source>
        <strain evidence="2">AG-KIZ</strain>
        <tissue evidence="2">Muscle</tissue>
    </source>
</reference>
<dbReference type="Proteomes" id="UP000281406">
    <property type="component" value="Unassembled WGS sequence"/>
</dbReference>
<gene>
    <name evidence="2" type="ORF">DPX16_21826</name>
</gene>
<name>A0A3N0YQS9_ANAGA</name>
<dbReference type="EMBL" id="RJVU01030878">
    <property type="protein sequence ID" value="ROL48340.1"/>
    <property type="molecule type" value="Genomic_DNA"/>
</dbReference>
<sequence length="124" mass="13212">MRTDILEIEEFGDTDDKFRYLIQNGSLDGEIIKNLYRIRANFVDPREPSVKMAAATPEPSVKMAAAESEPSAKTAATTPMNPGRLPSPSRVPSPGAAPLPVPSPESRGGSPPRPESRGGSPSQL</sequence>
<dbReference type="AlphaFoldDB" id="A0A3N0YQS9"/>
<evidence type="ECO:0000313" key="3">
    <source>
        <dbReference type="Proteomes" id="UP000281406"/>
    </source>
</evidence>
<comment type="caution">
    <text evidence="2">The sequence shown here is derived from an EMBL/GenBank/DDBJ whole genome shotgun (WGS) entry which is preliminary data.</text>
</comment>
<feature type="region of interest" description="Disordered" evidence="1">
    <location>
        <begin position="45"/>
        <end position="124"/>
    </location>
</feature>
<protein>
    <submittedName>
        <fullName evidence="2">Uncharacterized protein</fullName>
    </submittedName>
</protein>
<evidence type="ECO:0000256" key="1">
    <source>
        <dbReference type="SAM" id="MobiDB-lite"/>
    </source>
</evidence>
<feature type="compositionally biased region" description="Pro residues" evidence="1">
    <location>
        <begin position="89"/>
        <end position="103"/>
    </location>
</feature>
<keyword evidence="3" id="KW-1185">Reference proteome</keyword>
<proteinExistence type="predicted"/>
<accession>A0A3N0YQS9</accession>
<organism evidence="2 3">
    <name type="scientific">Anabarilius grahami</name>
    <name type="common">Kanglang fish</name>
    <name type="synonym">Barilius grahami</name>
    <dbReference type="NCBI Taxonomy" id="495550"/>
    <lineage>
        <taxon>Eukaryota</taxon>
        <taxon>Metazoa</taxon>
        <taxon>Chordata</taxon>
        <taxon>Craniata</taxon>
        <taxon>Vertebrata</taxon>
        <taxon>Euteleostomi</taxon>
        <taxon>Actinopterygii</taxon>
        <taxon>Neopterygii</taxon>
        <taxon>Teleostei</taxon>
        <taxon>Ostariophysi</taxon>
        <taxon>Cypriniformes</taxon>
        <taxon>Xenocyprididae</taxon>
        <taxon>Xenocypridinae</taxon>
        <taxon>Xenocypridinae incertae sedis</taxon>
        <taxon>Anabarilius</taxon>
    </lineage>
</organism>
<evidence type="ECO:0000313" key="2">
    <source>
        <dbReference type="EMBL" id="ROL48340.1"/>
    </source>
</evidence>